<organism evidence="1 2">
    <name type="scientific">Adineta steineri</name>
    <dbReference type="NCBI Taxonomy" id="433720"/>
    <lineage>
        <taxon>Eukaryota</taxon>
        <taxon>Metazoa</taxon>
        <taxon>Spiralia</taxon>
        <taxon>Gnathifera</taxon>
        <taxon>Rotifera</taxon>
        <taxon>Eurotatoria</taxon>
        <taxon>Bdelloidea</taxon>
        <taxon>Adinetida</taxon>
        <taxon>Adinetidae</taxon>
        <taxon>Adineta</taxon>
    </lineage>
</organism>
<sequence>SPPKPSSSVSLKLQADLRSLTTHPLIKTEI</sequence>
<name>A0A820D425_9BILA</name>
<dbReference type="Proteomes" id="UP000663868">
    <property type="component" value="Unassembled WGS sequence"/>
</dbReference>
<gene>
    <name evidence="1" type="ORF">KXQ929_LOCUS41478</name>
</gene>
<dbReference type="AlphaFoldDB" id="A0A820D425"/>
<evidence type="ECO:0000313" key="2">
    <source>
        <dbReference type="Proteomes" id="UP000663868"/>
    </source>
</evidence>
<accession>A0A820D425</accession>
<dbReference type="EMBL" id="CAJOBB010009349">
    <property type="protein sequence ID" value="CAF4226236.1"/>
    <property type="molecule type" value="Genomic_DNA"/>
</dbReference>
<feature type="non-terminal residue" evidence="1">
    <location>
        <position position="1"/>
    </location>
</feature>
<proteinExistence type="predicted"/>
<comment type="caution">
    <text evidence="1">The sequence shown here is derived from an EMBL/GenBank/DDBJ whole genome shotgun (WGS) entry which is preliminary data.</text>
</comment>
<reference evidence="1" key="1">
    <citation type="submission" date="2021-02" db="EMBL/GenBank/DDBJ databases">
        <authorList>
            <person name="Nowell W R."/>
        </authorList>
    </citation>
    <scope>NUCLEOTIDE SEQUENCE</scope>
</reference>
<protein>
    <submittedName>
        <fullName evidence="1">Uncharacterized protein</fullName>
    </submittedName>
</protein>
<evidence type="ECO:0000313" key="1">
    <source>
        <dbReference type="EMBL" id="CAF4226236.1"/>
    </source>
</evidence>